<gene>
    <name evidence="1" type="ORF">BSU04_46735</name>
</gene>
<reference evidence="2" key="1">
    <citation type="submission" date="2017-01" db="EMBL/GenBank/DDBJ databases">
        <title>Genome Analysis of Deinococcus marmoris KOPRI26562.</title>
        <authorList>
            <person name="Kim J.H."/>
            <person name="Oh H.-M."/>
        </authorList>
    </citation>
    <scope>NUCLEOTIDE SEQUENCE [LARGE SCALE GENOMIC DNA]</scope>
    <source>
        <strain evidence="2">PAMC 26633</strain>
    </source>
</reference>
<evidence type="ECO:0000313" key="1">
    <source>
        <dbReference type="EMBL" id="OXC71495.1"/>
    </source>
</evidence>
<dbReference type="Pfam" id="PF09709">
    <property type="entry name" value="Cas_Csd1"/>
    <property type="match status" value="1"/>
</dbReference>
<name>A0A226WJW8_CABSO</name>
<comment type="caution">
    <text evidence="1">The sequence shown here is derived from an EMBL/GenBank/DDBJ whole genome shotgun (WGS) entry which is preliminary data.</text>
</comment>
<dbReference type="InterPro" id="IPR010144">
    <property type="entry name" value="CRISPR-assoc_prot_Csd1-typ"/>
</dbReference>
<dbReference type="NCBIfam" id="TIGR01863">
    <property type="entry name" value="cas_Csd1"/>
    <property type="match status" value="1"/>
</dbReference>
<accession>A0A226WJW8</accession>
<dbReference type="AlphaFoldDB" id="A0A226WJW8"/>
<dbReference type="OrthoDB" id="9778918at2"/>
<evidence type="ECO:0000313" key="2">
    <source>
        <dbReference type="Proteomes" id="UP000214720"/>
    </source>
</evidence>
<sequence length="605" mass="66592">MILTALVEYYERLAAQGKVPAFGLTQEKVGYSILLNRDGKVKDVINLSDCADKKSKWTMLTVPASFKRSGIAPPPFFLWDKTAFVLGVEQKAGADTPTLNPRSCEVFKDLHLDRLAGATDDGLVALRKFIETWIPGEWRQCEHIVKHTPAIFSANVVFRLDGEPGYIHERPAAQELVKRYSAADEATLGLCLVSGEARPIARLHPAIKGVWGSQASGASIVSFNLDAFNSYGKDRGANSPVSVHAAFAYTTVLNHLLLRDPRHRQCVQIGDASVVFWAQAKDQHQQEAAESLFFSTLEPPPSDSAEAAKLKHALDGVSEGRALHDLDLNFDSAAKIFVLGLSPNASRLSVRYWFCESIGVFTKRFSQHYDDLAIEPTPWKTPPAPWRLLRAIAAQEKTENVSPQLAGSVMRAVLGGGRYPRTLLSAAIMRMRADGDISGLRVALCKAVLTRDQRLDNEDVQEEVPVSLDRSNTAPGYLLGRLFSVLESIQEAALHSVSASIKDHYYGSASAMPAGIFPVLMRGAQNHLSKAMKDPKEKGLAISLEKEMQHIIDGLGCEFPKTLRLEDQGRFAIGYYHQRNERFRSKAGKDDAAEIITSDILETTV</sequence>
<dbReference type="EMBL" id="MTHB01000305">
    <property type="protein sequence ID" value="OXC71495.1"/>
    <property type="molecule type" value="Genomic_DNA"/>
</dbReference>
<proteinExistence type="predicted"/>
<protein>
    <submittedName>
        <fullName evidence="1">CRISPR-associated protein, Csd1 family</fullName>
    </submittedName>
</protein>
<dbReference type="RefSeq" id="WP_089166540.1">
    <property type="nucleotide sequence ID" value="NZ_MTHB01000305.1"/>
</dbReference>
<dbReference type="CDD" id="cd09757">
    <property type="entry name" value="Cas8c_I-C"/>
    <property type="match status" value="1"/>
</dbReference>
<dbReference type="Proteomes" id="UP000214720">
    <property type="component" value="Unassembled WGS sequence"/>
</dbReference>
<organism evidence="1 2">
    <name type="scientific">Caballeronia sordidicola</name>
    <name type="common">Burkholderia sordidicola</name>
    <dbReference type="NCBI Taxonomy" id="196367"/>
    <lineage>
        <taxon>Bacteria</taxon>
        <taxon>Pseudomonadati</taxon>
        <taxon>Pseudomonadota</taxon>
        <taxon>Betaproteobacteria</taxon>
        <taxon>Burkholderiales</taxon>
        <taxon>Burkholderiaceae</taxon>
        <taxon>Caballeronia</taxon>
    </lineage>
</organism>